<sequence length="262" mass="29023">MKKFALQTAAGLGLLFFSCHTAIAEEIGVPAQGGHPEYLFLEKVPQEQGRATAEMISQALAIGRLVIFSHMKKLTDPELGDKGFTGDYFVEQWLAALEPQLMDVTPVQQRILDKLIWAGKLSIDNNQDRLNVKGTGWKHFLPAKWAREAGLMFNSRTGIVTRQPARNYRHPSNAPDSMDKAVLTRFIQPDHDGKPYGEETMMGKQPVYRYFEPVELMEPCLACHGKPEGELDVLGYKKDGLEAGDVIGMISVAVPIEGPSGK</sequence>
<evidence type="ECO:0000313" key="4">
    <source>
        <dbReference type="Proteomes" id="UP000199648"/>
    </source>
</evidence>
<gene>
    <name evidence="3" type="ORF">SAMN03097708_01996</name>
</gene>
<dbReference type="AlphaFoldDB" id="A0A1G5QET3"/>
<dbReference type="Pfam" id="PF11845">
    <property type="entry name" value="Tll0287-like"/>
    <property type="match status" value="1"/>
</dbReference>
<dbReference type="RefSeq" id="WP_092996138.1">
    <property type="nucleotide sequence ID" value="NZ_FMWD01000005.1"/>
</dbReference>
<dbReference type="InterPro" id="IPR021796">
    <property type="entry name" value="Tll0287-like_dom"/>
</dbReference>
<dbReference type="PROSITE" id="PS51257">
    <property type="entry name" value="PROKAR_LIPOPROTEIN"/>
    <property type="match status" value="1"/>
</dbReference>
<organism evidence="3 4">
    <name type="scientific">Thiohalomonas denitrificans</name>
    <dbReference type="NCBI Taxonomy" id="415747"/>
    <lineage>
        <taxon>Bacteria</taxon>
        <taxon>Pseudomonadati</taxon>
        <taxon>Pseudomonadota</taxon>
        <taxon>Gammaproteobacteria</taxon>
        <taxon>Thiohalomonadales</taxon>
        <taxon>Thiohalomonadaceae</taxon>
        <taxon>Thiohalomonas</taxon>
    </lineage>
</organism>
<reference evidence="3 4" key="1">
    <citation type="submission" date="2016-10" db="EMBL/GenBank/DDBJ databases">
        <authorList>
            <person name="de Groot N.N."/>
        </authorList>
    </citation>
    <scope>NUCLEOTIDE SEQUENCE [LARGE SCALE GENOMIC DNA]</scope>
    <source>
        <strain evidence="3 4">HLD2</strain>
    </source>
</reference>
<feature type="domain" description="Tll0287-like" evidence="2">
    <location>
        <begin position="111"/>
        <end position="255"/>
    </location>
</feature>
<evidence type="ECO:0000256" key="1">
    <source>
        <dbReference type="SAM" id="SignalP"/>
    </source>
</evidence>
<proteinExistence type="predicted"/>
<evidence type="ECO:0000313" key="3">
    <source>
        <dbReference type="EMBL" id="SCZ60158.1"/>
    </source>
</evidence>
<protein>
    <recommendedName>
        <fullName evidence="2">Tll0287-like domain-containing protein</fullName>
    </recommendedName>
</protein>
<feature type="chain" id="PRO_5011522895" description="Tll0287-like domain-containing protein" evidence="1">
    <location>
        <begin position="25"/>
        <end position="262"/>
    </location>
</feature>
<feature type="signal peptide" evidence="1">
    <location>
        <begin position="1"/>
        <end position="24"/>
    </location>
</feature>
<dbReference type="OrthoDB" id="7058251at2"/>
<name>A0A1G5QET3_9GAMM</name>
<dbReference type="STRING" id="415747.SAMN03097708_01996"/>
<dbReference type="EMBL" id="FMWD01000005">
    <property type="protein sequence ID" value="SCZ60158.1"/>
    <property type="molecule type" value="Genomic_DNA"/>
</dbReference>
<dbReference type="Proteomes" id="UP000199648">
    <property type="component" value="Unassembled WGS sequence"/>
</dbReference>
<accession>A0A1G5QET3</accession>
<keyword evidence="4" id="KW-1185">Reference proteome</keyword>
<keyword evidence="1" id="KW-0732">Signal</keyword>
<evidence type="ECO:0000259" key="2">
    <source>
        <dbReference type="Pfam" id="PF11845"/>
    </source>
</evidence>